<organism evidence="4 5">
    <name type="scientific">Heligmosomoides polygyrus</name>
    <name type="common">Parasitic roundworm</name>
    <dbReference type="NCBI Taxonomy" id="6339"/>
    <lineage>
        <taxon>Eukaryota</taxon>
        <taxon>Metazoa</taxon>
        <taxon>Ecdysozoa</taxon>
        <taxon>Nematoda</taxon>
        <taxon>Chromadorea</taxon>
        <taxon>Rhabditida</taxon>
        <taxon>Rhabditina</taxon>
        <taxon>Rhabditomorpha</taxon>
        <taxon>Strongyloidea</taxon>
        <taxon>Heligmosomidae</taxon>
        <taxon>Heligmosomoides</taxon>
    </lineage>
</organism>
<dbReference type="AlphaFoldDB" id="A0A183GQ77"/>
<evidence type="ECO:0000313" key="4">
    <source>
        <dbReference type="Proteomes" id="UP000050761"/>
    </source>
</evidence>
<keyword evidence="2" id="KW-0812">Transmembrane</keyword>
<dbReference type="WBParaSite" id="HPBE_0002484701-mRNA-1">
    <property type="protein sequence ID" value="HPBE_0002484701-mRNA-1"/>
    <property type="gene ID" value="HPBE_0002484701"/>
</dbReference>
<accession>A0A183GQ77</accession>
<feature type="transmembrane region" description="Helical" evidence="2">
    <location>
        <begin position="202"/>
        <end position="219"/>
    </location>
</feature>
<evidence type="ECO:0000313" key="5">
    <source>
        <dbReference type="WBParaSite" id="HPBE_0002484701-mRNA-1"/>
    </source>
</evidence>
<dbReference type="InterPro" id="IPR052854">
    <property type="entry name" value="Serpentine_rcpt_epsilon"/>
</dbReference>
<dbReference type="GO" id="GO:0016020">
    <property type="term" value="C:membrane"/>
    <property type="evidence" value="ECO:0007669"/>
    <property type="project" value="InterPro"/>
</dbReference>
<dbReference type="EMBL" id="UZAH01036959">
    <property type="protein sequence ID" value="VDP47640.1"/>
    <property type="molecule type" value="Genomic_DNA"/>
</dbReference>
<keyword evidence="2" id="KW-1133">Transmembrane helix</keyword>
<dbReference type="GO" id="GO:0007606">
    <property type="term" value="P:sensory perception of chemical stimulus"/>
    <property type="evidence" value="ECO:0007669"/>
    <property type="project" value="InterPro"/>
</dbReference>
<dbReference type="InterPro" id="IPR004151">
    <property type="entry name" value="7TM_GPCR_serpentine_rcpt_Sre"/>
</dbReference>
<sequence>MVVPLRAIINFIIFSYLTLAYTQFLLFRVVTHHFNIRVIWGFMGLEYFTQLTDRTVQIFLIFNHEEDSQAFFDTSLIRCSLYFIVSLLLPAIVVERLCACYYLKDYERKRRGHISFVILLTISCLGFVLSLEYHRVSSTLALHISMVVINVIASVVNLLIEKYNYRKLRECTNLNKSRREYSLAERFQVSENIRTCLMLKNVVNVVSIFNLLSTVTAAMDNFDLSITLLNVAATVFNACVLTYGSVTMVVFYLHTKPWRDFTRKLFAKVLLHHYNVILCNFFLFSTYFLYGNAVQHTTISYE</sequence>
<dbReference type="PANTHER" id="PTHR47518:SF11">
    <property type="entry name" value="SERPENTINE RECEPTOR, CLASS E (EPSILON)-RELATED"/>
    <property type="match status" value="1"/>
</dbReference>
<comment type="similarity">
    <text evidence="1">Belongs to the nematode receptor-like protein sre family.</text>
</comment>
<dbReference type="PANTHER" id="PTHR47518">
    <property type="entry name" value="SERPENTINE RECEPTOR CLASS EPSILON-13-RELATED"/>
    <property type="match status" value="1"/>
</dbReference>
<feature type="transmembrane region" description="Helical" evidence="2">
    <location>
        <begin position="81"/>
        <end position="102"/>
    </location>
</feature>
<evidence type="ECO:0000256" key="2">
    <source>
        <dbReference type="SAM" id="Phobius"/>
    </source>
</evidence>
<keyword evidence="4" id="KW-1185">Reference proteome</keyword>
<reference evidence="3 4" key="1">
    <citation type="submission" date="2018-11" db="EMBL/GenBank/DDBJ databases">
        <authorList>
            <consortium name="Pathogen Informatics"/>
        </authorList>
    </citation>
    <scope>NUCLEOTIDE SEQUENCE [LARGE SCALE GENOMIC DNA]</scope>
</reference>
<reference evidence="5" key="2">
    <citation type="submission" date="2019-09" db="UniProtKB">
        <authorList>
            <consortium name="WormBaseParasite"/>
        </authorList>
    </citation>
    <scope>IDENTIFICATION</scope>
</reference>
<accession>A0A3P8DXB0</accession>
<dbReference type="Proteomes" id="UP000050761">
    <property type="component" value="Unassembled WGS sequence"/>
</dbReference>
<feature type="transmembrane region" description="Helical" evidence="2">
    <location>
        <begin position="140"/>
        <end position="160"/>
    </location>
</feature>
<feature type="transmembrane region" description="Helical" evidence="2">
    <location>
        <begin position="231"/>
        <end position="253"/>
    </location>
</feature>
<feature type="transmembrane region" description="Helical" evidence="2">
    <location>
        <begin position="114"/>
        <end position="134"/>
    </location>
</feature>
<dbReference type="OrthoDB" id="5814876at2759"/>
<protein>
    <submittedName>
        <fullName evidence="5">G_PROTEIN_RECEP_F1_2 domain-containing protein</fullName>
    </submittedName>
</protein>
<evidence type="ECO:0000256" key="1">
    <source>
        <dbReference type="ARBA" id="ARBA00006803"/>
    </source>
</evidence>
<keyword evidence="2" id="KW-0472">Membrane</keyword>
<dbReference type="Pfam" id="PF03125">
    <property type="entry name" value="Sre"/>
    <property type="match status" value="1"/>
</dbReference>
<proteinExistence type="inferred from homology"/>
<feature type="transmembrane region" description="Helical" evidence="2">
    <location>
        <begin position="7"/>
        <end position="27"/>
    </location>
</feature>
<evidence type="ECO:0000313" key="3">
    <source>
        <dbReference type="EMBL" id="VDP47640.1"/>
    </source>
</evidence>
<feature type="transmembrane region" description="Helical" evidence="2">
    <location>
        <begin position="265"/>
        <end position="290"/>
    </location>
</feature>
<gene>
    <name evidence="3" type="ORF">HPBE_LOCUS24846</name>
</gene>
<name>A0A183GQ77_HELPZ</name>